<feature type="region of interest" description="Disordered" evidence="1">
    <location>
        <begin position="1"/>
        <end position="50"/>
    </location>
</feature>
<dbReference type="Proteomes" id="UP000001568">
    <property type="component" value="Chromosome 6"/>
</dbReference>
<reference evidence="2 3" key="1">
    <citation type="journal article" date="2007" name="Proc. Natl. Acad. Sci. U.S.A.">
        <title>The tiny eukaryote Ostreococcus provides genomic insights into the paradox of plankton speciation.</title>
        <authorList>
            <person name="Palenik B."/>
            <person name="Grimwood J."/>
            <person name="Aerts A."/>
            <person name="Rouze P."/>
            <person name="Salamov A."/>
            <person name="Putnam N."/>
            <person name="Dupont C."/>
            <person name="Jorgensen R."/>
            <person name="Derelle E."/>
            <person name="Rombauts S."/>
            <person name="Zhou K."/>
            <person name="Otillar R."/>
            <person name="Merchant S.S."/>
            <person name="Podell S."/>
            <person name="Gaasterland T."/>
            <person name="Napoli C."/>
            <person name="Gendler K."/>
            <person name="Manuell A."/>
            <person name="Tai V."/>
            <person name="Vallon O."/>
            <person name="Piganeau G."/>
            <person name="Jancek S."/>
            <person name="Heijde M."/>
            <person name="Jabbari K."/>
            <person name="Bowler C."/>
            <person name="Lohr M."/>
            <person name="Robbens S."/>
            <person name="Werner G."/>
            <person name="Dubchak I."/>
            <person name="Pazour G.J."/>
            <person name="Ren Q."/>
            <person name="Paulsen I."/>
            <person name="Delwiche C."/>
            <person name="Schmutz J."/>
            <person name="Rokhsar D."/>
            <person name="Van de Peer Y."/>
            <person name="Moreau H."/>
            <person name="Grigoriev I.V."/>
        </authorList>
    </citation>
    <scope>NUCLEOTIDE SEQUENCE [LARGE SCALE GENOMIC DNA]</scope>
    <source>
        <strain evidence="2 3">CCE9901</strain>
    </source>
</reference>
<evidence type="ECO:0000313" key="3">
    <source>
        <dbReference type="Proteomes" id="UP000001568"/>
    </source>
</evidence>
<dbReference type="EMBL" id="CP000586">
    <property type="protein sequence ID" value="ABO96871.1"/>
    <property type="molecule type" value="Genomic_DNA"/>
</dbReference>
<sequence length="222" mass="24437">MSSARDDGDDVFMTSLSTLDAPTRPAATSDERASEEPNGQATSADDESASTANCSHAICIENLERAMTSYARASESCSRAEDELRQRTMTRRREDVKGLLRDEAERVERLCDANTRFFLPSSKTSMGVDAHVVFRGVTSPRVEDLSFGAAVDGAVERARVAYRRKRSLLKATAISLEDVDASLEETNRVLDVLGEVDTDGDEDENAASLRHVDRALRECRTR</sequence>
<accession>A4RZI7</accession>
<evidence type="ECO:0000313" key="2">
    <source>
        <dbReference type="EMBL" id="ABO96871.1"/>
    </source>
</evidence>
<protein>
    <submittedName>
        <fullName evidence="2">Uncharacterized protein</fullName>
    </submittedName>
</protein>
<evidence type="ECO:0000256" key="1">
    <source>
        <dbReference type="SAM" id="MobiDB-lite"/>
    </source>
</evidence>
<organism evidence="2 3">
    <name type="scientific">Ostreococcus lucimarinus (strain CCE9901)</name>
    <dbReference type="NCBI Taxonomy" id="436017"/>
    <lineage>
        <taxon>Eukaryota</taxon>
        <taxon>Viridiplantae</taxon>
        <taxon>Chlorophyta</taxon>
        <taxon>Mamiellophyceae</taxon>
        <taxon>Mamiellales</taxon>
        <taxon>Bathycoccaceae</taxon>
        <taxon>Ostreococcus</taxon>
    </lineage>
</organism>
<dbReference type="AlphaFoldDB" id="A4RZI7"/>
<dbReference type="Gramene" id="ABO96871">
    <property type="protein sequence ID" value="ABO96871"/>
    <property type="gene ID" value="OSTLU_32402"/>
</dbReference>
<dbReference type="GeneID" id="5002286"/>
<dbReference type="KEGG" id="olu:OSTLU_32402"/>
<dbReference type="HOGENOM" id="CLU_1247157_0_0_1"/>
<gene>
    <name evidence="2" type="ORF">OSTLU_32402</name>
</gene>
<keyword evidence="3" id="KW-1185">Reference proteome</keyword>
<proteinExistence type="predicted"/>
<name>A4RZI7_OSTLU</name>
<dbReference type="RefSeq" id="XP_001418578.1">
    <property type="nucleotide sequence ID" value="XM_001418541.1"/>
</dbReference>